<feature type="domain" description="Hexokinase N-terminal" evidence="10">
    <location>
        <begin position="8"/>
        <end position="191"/>
    </location>
</feature>
<dbReference type="GO" id="GO:0001678">
    <property type="term" value="P:intracellular glucose homeostasis"/>
    <property type="evidence" value="ECO:0007669"/>
    <property type="project" value="InterPro"/>
</dbReference>
<sequence length="399" mass="44550">MDISDETQNFLERHNFTLNIADNLHKKIIEDMKKGLKTGGSDQAMIKAGSAAVRKIKEGESAIVIDAGGTNFRSCIVTKTKDGIEISDFQKTVMPAIDRELSKKQFYQAIAQNISRLKDRSNKISFCFSYAMAITEDGDGKIIRFSKEVKAPEAVGTYLGKELLAELKIQDWTKIKKINVLNDTTALLLSSFVEKSEKNWGAHLAFILGTGMNSAYIQNKRIIVTECGMFSDLPQSDFDKTVCSRTTQPNQSLMEKMCSGAYLGDIATEMVKTAISEGFFSPSYAAPEHFDTKDFDKYFAKTEKELSSDELKLKELFYVIITRSAKLSAEAIYAAAFCSDKEKEELPICITCNGSTFWKTPLLKQTAEARLKDQLQQPFEIIQIDDDITKGSFAAAFID</sequence>
<dbReference type="PROSITE" id="PS51748">
    <property type="entry name" value="HEXOKINASE_2"/>
    <property type="match status" value="1"/>
</dbReference>
<evidence type="ECO:0000256" key="6">
    <source>
        <dbReference type="ARBA" id="ARBA00022777"/>
    </source>
</evidence>
<dbReference type="GO" id="GO:0006096">
    <property type="term" value="P:glycolytic process"/>
    <property type="evidence" value="ECO:0007669"/>
    <property type="project" value="UniProtKB-UniPathway"/>
</dbReference>
<evidence type="ECO:0000256" key="3">
    <source>
        <dbReference type="ARBA" id="ARBA00009225"/>
    </source>
</evidence>
<dbReference type="PRINTS" id="PR00475">
    <property type="entry name" value="HEXOKINASE"/>
</dbReference>
<feature type="domain" description="Hexokinase C-terminal" evidence="11">
    <location>
        <begin position="204"/>
        <end position="392"/>
    </location>
</feature>
<comment type="pathway">
    <text evidence="2">Carbohydrate metabolism.</text>
</comment>
<keyword evidence="8" id="KW-0324">Glycolysis</keyword>
<dbReference type="GO" id="GO:0005536">
    <property type="term" value="F:D-glucose binding"/>
    <property type="evidence" value="ECO:0007669"/>
    <property type="project" value="InterPro"/>
</dbReference>
<dbReference type="InterPro" id="IPR043129">
    <property type="entry name" value="ATPase_NBD"/>
</dbReference>
<dbReference type="STRING" id="163.SAMN04487775_103170"/>
<evidence type="ECO:0000256" key="1">
    <source>
        <dbReference type="ARBA" id="ARBA00004921"/>
    </source>
</evidence>
<dbReference type="RefSeq" id="WP_083379899.1">
    <property type="nucleotide sequence ID" value="NZ_FOFU01000013.1"/>
</dbReference>
<keyword evidence="4" id="KW-0808">Transferase</keyword>
<keyword evidence="6 12" id="KW-0418">Kinase</keyword>
<evidence type="ECO:0000256" key="7">
    <source>
        <dbReference type="ARBA" id="ARBA00022840"/>
    </source>
</evidence>
<keyword evidence="13" id="KW-1185">Reference proteome</keyword>
<proteinExistence type="inferred from homology"/>
<evidence type="ECO:0000256" key="8">
    <source>
        <dbReference type="ARBA" id="ARBA00023152"/>
    </source>
</evidence>
<evidence type="ECO:0000313" key="12">
    <source>
        <dbReference type="EMBL" id="SEQ87407.1"/>
    </source>
</evidence>
<dbReference type="GO" id="GO:0008865">
    <property type="term" value="F:fructokinase activity"/>
    <property type="evidence" value="ECO:0007669"/>
    <property type="project" value="TreeGrafter"/>
</dbReference>
<comment type="similarity">
    <text evidence="3">Belongs to the hexokinase family.</text>
</comment>
<evidence type="ECO:0000256" key="5">
    <source>
        <dbReference type="ARBA" id="ARBA00022741"/>
    </source>
</evidence>
<gene>
    <name evidence="12" type="ORF">SAMN04487977_11361</name>
</gene>
<dbReference type="Pfam" id="PF03727">
    <property type="entry name" value="Hexokinase_2"/>
    <property type="match status" value="1"/>
</dbReference>
<accession>A0A1H9JKS6</accession>
<evidence type="ECO:0000259" key="10">
    <source>
        <dbReference type="Pfam" id="PF00349"/>
    </source>
</evidence>
<dbReference type="OrthoDB" id="6383434at2"/>
<protein>
    <submittedName>
        <fullName evidence="12">Hexokinase</fullName>
    </submittedName>
</protein>
<dbReference type="Gene3D" id="3.30.420.40">
    <property type="match status" value="1"/>
</dbReference>
<dbReference type="EMBL" id="FOFU01000013">
    <property type="protein sequence ID" value="SEQ87407.1"/>
    <property type="molecule type" value="Genomic_DNA"/>
</dbReference>
<dbReference type="GO" id="GO:0006006">
    <property type="term" value="P:glucose metabolic process"/>
    <property type="evidence" value="ECO:0007669"/>
    <property type="project" value="TreeGrafter"/>
</dbReference>
<dbReference type="CDD" id="cd24000">
    <property type="entry name" value="ASKHA_NBD_HK"/>
    <property type="match status" value="1"/>
</dbReference>
<dbReference type="Pfam" id="PF00349">
    <property type="entry name" value="Hexokinase_1"/>
    <property type="match status" value="1"/>
</dbReference>
<keyword evidence="5" id="KW-0547">Nucleotide-binding</keyword>
<dbReference type="PANTHER" id="PTHR19443">
    <property type="entry name" value="HEXOKINASE"/>
    <property type="match status" value="1"/>
</dbReference>
<dbReference type="InterPro" id="IPR001312">
    <property type="entry name" value="Hexokinase"/>
</dbReference>
<dbReference type="UniPathway" id="UPA00109">
    <property type="reaction ID" value="UER00180"/>
</dbReference>
<organism evidence="12 13">
    <name type="scientific">Treponema bryantii</name>
    <dbReference type="NCBI Taxonomy" id="163"/>
    <lineage>
        <taxon>Bacteria</taxon>
        <taxon>Pseudomonadati</taxon>
        <taxon>Spirochaetota</taxon>
        <taxon>Spirochaetia</taxon>
        <taxon>Spirochaetales</taxon>
        <taxon>Treponemataceae</taxon>
        <taxon>Treponema</taxon>
    </lineage>
</organism>
<evidence type="ECO:0000256" key="9">
    <source>
        <dbReference type="ARBA" id="ARBA00047905"/>
    </source>
</evidence>
<dbReference type="SUPFAM" id="SSF53067">
    <property type="entry name" value="Actin-like ATPase domain"/>
    <property type="match status" value="2"/>
</dbReference>
<dbReference type="PANTHER" id="PTHR19443:SF16">
    <property type="entry name" value="HEXOKINASE TYPE 1-RELATED"/>
    <property type="match status" value="1"/>
</dbReference>
<keyword evidence="7" id="KW-0067">ATP-binding</keyword>
<dbReference type="Gene3D" id="3.40.367.20">
    <property type="match status" value="1"/>
</dbReference>
<dbReference type="GO" id="GO:0004340">
    <property type="term" value="F:glucokinase activity"/>
    <property type="evidence" value="ECO:0007669"/>
    <property type="project" value="TreeGrafter"/>
</dbReference>
<dbReference type="InterPro" id="IPR022673">
    <property type="entry name" value="Hexokinase_C"/>
</dbReference>
<dbReference type="Proteomes" id="UP000182360">
    <property type="component" value="Unassembled WGS sequence"/>
</dbReference>
<dbReference type="InterPro" id="IPR022672">
    <property type="entry name" value="Hexokinase_N"/>
</dbReference>
<evidence type="ECO:0000256" key="4">
    <source>
        <dbReference type="ARBA" id="ARBA00022679"/>
    </source>
</evidence>
<comment type="catalytic activity">
    <reaction evidence="9">
        <text>D-fructose + ATP = D-fructose 6-phosphate + ADP + H(+)</text>
        <dbReference type="Rhea" id="RHEA:16125"/>
        <dbReference type="ChEBI" id="CHEBI:15378"/>
        <dbReference type="ChEBI" id="CHEBI:30616"/>
        <dbReference type="ChEBI" id="CHEBI:37721"/>
        <dbReference type="ChEBI" id="CHEBI:61527"/>
        <dbReference type="ChEBI" id="CHEBI:456216"/>
        <dbReference type="EC" id="2.7.1.1"/>
    </reaction>
    <physiologicalReaction direction="left-to-right" evidence="9">
        <dbReference type="Rhea" id="RHEA:16126"/>
    </physiologicalReaction>
</comment>
<comment type="pathway">
    <text evidence="1">Carbohydrate degradation.</text>
</comment>
<dbReference type="GO" id="GO:0005524">
    <property type="term" value="F:ATP binding"/>
    <property type="evidence" value="ECO:0007669"/>
    <property type="project" value="UniProtKB-KW"/>
</dbReference>
<evidence type="ECO:0000259" key="11">
    <source>
        <dbReference type="Pfam" id="PF03727"/>
    </source>
</evidence>
<evidence type="ECO:0000313" key="13">
    <source>
        <dbReference type="Proteomes" id="UP000182360"/>
    </source>
</evidence>
<reference evidence="12 13" key="1">
    <citation type="submission" date="2016-10" db="EMBL/GenBank/DDBJ databases">
        <authorList>
            <person name="de Groot N.N."/>
        </authorList>
    </citation>
    <scope>NUCLEOTIDE SEQUENCE [LARGE SCALE GENOMIC DNA]</scope>
    <source>
        <strain evidence="12 13">B25</strain>
    </source>
</reference>
<evidence type="ECO:0000256" key="2">
    <source>
        <dbReference type="ARBA" id="ARBA00005007"/>
    </source>
</evidence>
<name>A0A1H9JKS6_9SPIR</name>
<dbReference type="AlphaFoldDB" id="A0A1H9JKS6"/>